<feature type="compositionally biased region" description="Polar residues" evidence="6">
    <location>
        <begin position="356"/>
        <end position="367"/>
    </location>
</feature>
<evidence type="ECO:0000256" key="2">
    <source>
        <dbReference type="ARBA" id="ARBA00022475"/>
    </source>
</evidence>
<feature type="compositionally biased region" description="Basic and acidic residues" evidence="6">
    <location>
        <begin position="374"/>
        <end position="387"/>
    </location>
</feature>
<feature type="transmembrane region" description="Helical" evidence="7">
    <location>
        <begin position="150"/>
        <end position="172"/>
    </location>
</feature>
<feature type="domain" description="SSD" evidence="8">
    <location>
        <begin position="106"/>
        <end position="253"/>
    </location>
</feature>
<feature type="region of interest" description="Disordered" evidence="6">
    <location>
        <begin position="290"/>
        <end position="387"/>
    </location>
</feature>
<name>A0A644ZRL8_9ZZZZ</name>
<feature type="transmembrane region" description="Helical" evidence="7">
    <location>
        <begin position="239"/>
        <end position="258"/>
    </location>
</feature>
<feature type="compositionally biased region" description="Polar residues" evidence="6">
    <location>
        <begin position="301"/>
        <end position="316"/>
    </location>
</feature>
<evidence type="ECO:0000256" key="3">
    <source>
        <dbReference type="ARBA" id="ARBA00022692"/>
    </source>
</evidence>
<evidence type="ECO:0000259" key="8">
    <source>
        <dbReference type="PROSITE" id="PS50156"/>
    </source>
</evidence>
<dbReference type="SUPFAM" id="SSF82866">
    <property type="entry name" value="Multidrug efflux transporter AcrB transmembrane domain"/>
    <property type="match status" value="1"/>
</dbReference>
<feature type="transmembrane region" description="Helical" evidence="7">
    <location>
        <begin position="207"/>
        <end position="233"/>
    </location>
</feature>
<dbReference type="AlphaFoldDB" id="A0A644ZRL8"/>
<dbReference type="PANTHER" id="PTHR33406:SF13">
    <property type="entry name" value="MEMBRANE PROTEIN YDFJ"/>
    <property type="match status" value="1"/>
</dbReference>
<evidence type="ECO:0000313" key="9">
    <source>
        <dbReference type="EMBL" id="MPM43407.1"/>
    </source>
</evidence>
<keyword evidence="3 7" id="KW-0812">Transmembrane</keyword>
<keyword evidence="5 7" id="KW-0472">Membrane</keyword>
<accession>A0A644ZRL8</accession>
<reference evidence="9" key="1">
    <citation type="submission" date="2019-08" db="EMBL/GenBank/DDBJ databases">
        <authorList>
            <person name="Kucharzyk K."/>
            <person name="Murdoch R.W."/>
            <person name="Higgins S."/>
            <person name="Loffler F."/>
        </authorList>
    </citation>
    <scope>NUCLEOTIDE SEQUENCE</scope>
</reference>
<keyword evidence="4 7" id="KW-1133">Transmembrane helix</keyword>
<dbReference type="InterPro" id="IPR050545">
    <property type="entry name" value="Mycobact_MmpL"/>
</dbReference>
<gene>
    <name evidence="9" type="ORF">SDC9_90080</name>
</gene>
<dbReference type="EMBL" id="VSSQ01010092">
    <property type="protein sequence ID" value="MPM43407.1"/>
    <property type="molecule type" value="Genomic_DNA"/>
</dbReference>
<evidence type="ECO:0000256" key="1">
    <source>
        <dbReference type="ARBA" id="ARBA00004651"/>
    </source>
</evidence>
<protein>
    <recommendedName>
        <fullName evidence="8">SSD domain-containing protein</fullName>
    </recommendedName>
</protein>
<feature type="compositionally biased region" description="Basic residues" evidence="6">
    <location>
        <begin position="336"/>
        <end position="354"/>
    </location>
</feature>
<dbReference type="PANTHER" id="PTHR33406">
    <property type="entry name" value="MEMBRANE PROTEIN MJ1562-RELATED"/>
    <property type="match status" value="1"/>
</dbReference>
<feature type="transmembrane region" description="Helical" evidence="7">
    <location>
        <begin position="110"/>
        <end position="138"/>
    </location>
</feature>
<dbReference type="InterPro" id="IPR004869">
    <property type="entry name" value="MMPL_dom"/>
</dbReference>
<comment type="subcellular location">
    <subcellularLocation>
        <location evidence="1">Cell membrane</location>
        <topology evidence="1">Multi-pass membrane protein</topology>
    </subcellularLocation>
</comment>
<dbReference type="Pfam" id="PF03176">
    <property type="entry name" value="MMPL"/>
    <property type="match status" value="1"/>
</dbReference>
<evidence type="ECO:0000256" key="4">
    <source>
        <dbReference type="ARBA" id="ARBA00022989"/>
    </source>
</evidence>
<dbReference type="PROSITE" id="PS50156">
    <property type="entry name" value="SSD"/>
    <property type="match status" value="1"/>
</dbReference>
<keyword evidence="2" id="KW-1003">Cell membrane</keyword>
<sequence length="387" mass="41793">MNQLENQLENLPGITSVLSYHSLLGIGIPEFFVPDEVRTMLKQDGWQMLMVNSKYATASQEVSDQLSQMRGILKQYDPGALITGEAAMTNDLIETSAVDFNVTNYISMAAIFLIVLFVFQSLTIPVVLVGTIELAIFINQGVPYFTGAEIPFIAPTIIGCVQLGATVDYAILMTTRFQEELRTGKSRDEAIHIAATSSDPSIITSSLVLFCATLGVSFVSSIDLIGSICVMLARGALISAAVSIFIMPSILSVCEPVFNKTSRYWRTTPPIKPSRVAKALQSAANRLPAGKKADLDGGENPQAQNELASAEPSFSQLAPEKNISKKPETSSGKVSEKKKHFAVFKRSLSHRKTKAPTDSGSNSSPESTAPELSDAEKAVEKELAKTH</sequence>
<comment type="caution">
    <text evidence="9">The sequence shown here is derived from an EMBL/GenBank/DDBJ whole genome shotgun (WGS) entry which is preliminary data.</text>
</comment>
<evidence type="ECO:0000256" key="6">
    <source>
        <dbReference type="SAM" id="MobiDB-lite"/>
    </source>
</evidence>
<dbReference type="GO" id="GO:0005886">
    <property type="term" value="C:plasma membrane"/>
    <property type="evidence" value="ECO:0007669"/>
    <property type="project" value="UniProtKB-SubCell"/>
</dbReference>
<proteinExistence type="predicted"/>
<organism evidence="9">
    <name type="scientific">bioreactor metagenome</name>
    <dbReference type="NCBI Taxonomy" id="1076179"/>
    <lineage>
        <taxon>unclassified sequences</taxon>
        <taxon>metagenomes</taxon>
        <taxon>ecological metagenomes</taxon>
    </lineage>
</organism>
<evidence type="ECO:0000256" key="5">
    <source>
        <dbReference type="ARBA" id="ARBA00023136"/>
    </source>
</evidence>
<dbReference type="InterPro" id="IPR000731">
    <property type="entry name" value="SSD"/>
</dbReference>
<evidence type="ECO:0000256" key="7">
    <source>
        <dbReference type="SAM" id="Phobius"/>
    </source>
</evidence>
<dbReference type="Gene3D" id="1.20.1640.10">
    <property type="entry name" value="Multidrug efflux transporter AcrB transmembrane domain"/>
    <property type="match status" value="1"/>
</dbReference>